<accession>A0A4P8WJB4</accession>
<keyword evidence="2" id="KW-0812">Transmembrane</keyword>
<dbReference type="EMBL" id="CP040330">
    <property type="protein sequence ID" value="QCS43325.1"/>
    <property type="molecule type" value="Genomic_DNA"/>
</dbReference>
<gene>
    <name evidence="3" type="ORF">FEJ81_13530</name>
</gene>
<name>A0A4P8WJB4_9EURY</name>
<protein>
    <submittedName>
        <fullName evidence="3">Uncharacterized protein</fullName>
    </submittedName>
</protein>
<dbReference type="Proteomes" id="UP000302218">
    <property type="component" value="Chromosome"/>
</dbReference>
<dbReference type="KEGG" id="nvr:FEJ81_13530"/>
<feature type="region of interest" description="Disordered" evidence="1">
    <location>
        <begin position="136"/>
        <end position="158"/>
    </location>
</feature>
<reference evidence="4" key="1">
    <citation type="submission" date="2019-05" db="EMBL/GenBank/DDBJ databases">
        <title>Genome sequence and methylation pattern of the halophilic Archaeon Natrinema versiforme BOL5-4.</title>
        <authorList>
            <person name="DasSarma P."/>
            <person name="Anton B.P."/>
            <person name="DasSarma S.L."/>
            <person name="Martinez F.L."/>
            <person name="Guzman D."/>
            <person name="Roberts R.J."/>
            <person name="DasSarma S."/>
        </authorList>
    </citation>
    <scope>NUCLEOTIDE SEQUENCE [LARGE SCALE GENOMIC DNA]</scope>
    <source>
        <strain evidence="4">BOL5-4</strain>
    </source>
</reference>
<sequence>MRDWFRDDDGGWQIPDGRRGEFVALLVGLPLYIAYLRWDIGLPQPLEYWPAVLLGACCGLLYVTTYRDRIADRVPDYTPDWADAGQLLSLLLGGAGLSLLRLVHIADPTLVFLLSACGTVLLCYAVRLCSPVHPGLEPPPRGAEPPPAVDGTDPGVDR</sequence>
<dbReference type="GeneID" id="40266313"/>
<evidence type="ECO:0000256" key="1">
    <source>
        <dbReference type="SAM" id="MobiDB-lite"/>
    </source>
</evidence>
<feature type="transmembrane region" description="Helical" evidence="2">
    <location>
        <begin position="48"/>
        <end position="66"/>
    </location>
</feature>
<dbReference type="OrthoDB" id="186921at2157"/>
<dbReference type="AlphaFoldDB" id="A0A4P8WJB4"/>
<keyword evidence="2" id="KW-0472">Membrane</keyword>
<feature type="compositionally biased region" description="Pro residues" evidence="1">
    <location>
        <begin position="136"/>
        <end position="148"/>
    </location>
</feature>
<evidence type="ECO:0000313" key="4">
    <source>
        <dbReference type="Proteomes" id="UP000302218"/>
    </source>
</evidence>
<organism evidence="3 4">
    <name type="scientific">Natrinema versiforme</name>
    <dbReference type="NCBI Taxonomy" id="88724"/>
    <lineage>
        <taxon>Archaea</taxon>
        <taxon>Methanobacteriati</taxon>
        <taxon>Methanobacteriota</taxon>
        <taxon>Stenosarchaea group</taxon>
        <taxon>Halobacteria</taxon>
        <taxon>Halobacteriales</taxon>
        <taxon>Natrialbaceae</taxon>
        <taxon>Natrinema</taxon>
    </lineage>
</organism>
<feature type="transmembrane region" description="Helical" evidence="2">
    <location>
        <begin position="110"/>
        <end position="129"/>
    </location>
</feature>
<dbReference type="RefSeq" id="WP_138245787.1">
    <property type="nucleotide sequence ID" value="NZ_CP040330.1"/>
</dbReference>
<evidence type="ECO:0000256" key="2">
    <source>
        <dbReference type="SAM" id="Phobius"/>
    </source>
</evidence>
<feature type="transmembrane region" description="Helical" evidence="2">
    <location>
        <begin position="20"/>
        <end position="36"/>
    </location>
</feature>
<feature type="transmembrane region" description="Helical" evidence="2">
    <location>
        <begin position="87"/>
        <end position="104"/>
    </location>
</feature>
<keyword evidence="2" id="KW-1133">Transmembrane helix</keyword>
<proteinExistence type="predicted"/>
<evidence type="ECO:0000313" key="3">
    <source>
        <dbReference type="EMBL" id="QCS43325.1"/>
    </source>
</evidence>